<dbReference type="InParanoid" id="A2D9Z9"/>
<name>A2D9Z9_TRIV3</name>
<sequence>MYGNEITQVHVPIFAQVAQGLEECGFKILPNAEFIYCHKGRILRPELSFQVQKVYNGDLIIIYMKKLPDPSKRERFFEMFQPSTTKEVKLSRSDKNKNTVVAKMTDNVYRLWEGQREFGSVLNKMLAAQNQAEVEPEQIPTIIPEPKLSTEKLPLFPVESQQIPPNYSYSTDSEAEIAPRKPIIKFAKKE</sequence>
<dbReference type="VEuPathDB" id="TrichDB:TVAG_475750"/>
<dbReference type="EMBL" id="DS113182">
    <property type="protein sequence ID" value="EAY22647.1"/>
    <property type="molecule type" value="Genomic_DNA"/>
</dbReference>
<proteinExistence type="predicted"/>
<gene>
    <name evidence="1" type="ORF">TVAG_475750</name>
</gene>
<accession>A2D9Z9</accession>
<organism evidence="1 2">
    <name type="scientific">Trichomonas vaginalis (strain ATCC PRA-98 / G3)</name>
    <dbReference type="NCBI Taxonomy" id="412133"/>
    <lineage>
        <taxon>Eukaryota</taxon>
        <taxon>Metamonada</taxon>
        <taxon>Parabasalia</taxon>
        <taxon>Trichomonadida</taxon>
        <taxon>Trichomonadidae</taxon>
        <taxon>Trichomonas</taxon>
    </lineage>
</organism>
<dbReference type="VEuPathDB" id="TrichDB:TVAGG3_0265720"/>
<evidence type="ECO:0000313" key="2">
    <source>
        <dbReference type="Proteomes" id="UP000001542"/>
    </source>
</evidence>
<evidence type="ECO:0000313" key="1">
    <source>
        <dbReference type="EMBL" id="EAY22647.1"/>
    </source>
</evidence>
<dbReference type="Proteomes" id="UP000001542">
    <property type="component" value="Unassembled WGS sequence"/>
</dbReference>
<protein>
    <submittedName>
        <fullName evidence="1">Uncharacterized protein</fullName>
    </submittedName>
</protein>
<keyword evidence="2" id="KW-1185">Reference proteome</keyword>
<dbReference type="KEGG" id="tva:5468208"/>
<reference evidence="1" key="1">
    <citation type="submission" date="2006-10" db="EMBL/GenBank/DDBJ databases">
        <authorList>
            <person name="Amadeo P."/>
            <person name="Zhao Q."/>
            <person name="Wortman J."/>
            <person name="Fraser-Liggett C."/>
            <person name="Carlton J."/>
        </authorList>
    </citation>
    <scope>NUCLEOTIDE SEQUENCE</scope>
    <source>
        <strain evidence="1">G3</strain>
    </source>
</reference>
<reference evidence="1" key="2">
    <citation type="journal article" date="2007" name="Science">
        <title>Draft genome sequence of the sexually transmitted pathogen Trichomonas vaginalis.</title>
        <authorList>
            <person name="Carlton J.M."/>
            <person name="Hirt R.P."/>
            <person name="Silva J.C."/>
            <person name="Delcher A.L."/>
            <person name="Schatz M."/>
            <person name="Zhao Q."/>
            <person name="Wortman J.R."/>
            <person name="Bidwell S.L."/>
            <person name="Alsmark U.C.M."/>
            <person name="Besteiro S."/>
            <person name="Sicheritz-Ponten T."/>
            <person name="Noel C.J."/>
            <person name="Dacks J.B."/>
            <person name="Foster P.G."/>
            <person name="Simillion C."/>
            <person name="Van de Peer Y."/>
            <person name="Miranda-Saavedra D."/>
            <person name="Barton G.J."/>
            <person name="Westrop G.D."/>
            <person name="Mueller S."/>
            <person name="Dessi D."/>
            <person name="Fiori P.L."/>
            <person name="Ren Q."/>
            <person name="Paulsen I."/>
            <person name="Zhang H."/>
            <person name="Bastida-Corcuera F.D."/>
            <person name="Simoes-Barbosa A."/>
            <person name="Brown M.T."/>
            <person name="Hayes R.D."/>
            <person name="Mukherjee M."/>
            <person name="Okumura C.Y."/>
            <person name="Schneider R."/>
            <person name="Smith A.J."/>
            <person name="Vanacova S."/>
            <person name="Villalvazo M."/>
            <person name="Haas B.J."/>
            <person name="Pertea M."/>
            <person name="Feldblyum T.V."/>
            <person name="Utterback T.R."/>
            <person name="Shu C.L."/>
            <person name="Osoegawa K."/>
            <person name="de Jong P.J."/>
            <person name="Hrdy I."/>
            <person name="Horvathova L."/>
            <person name="Zubacova Z."/>
            <person name="Dolezal P."/>
            <person name="Malik S.B."/>
            <person name="Logsdon J.M. Jr."/>
            <person name="Henze K."/>
            <person name="Gupta A."/>
            <person name="Wang C.C."/>
            <person name="Dunne R.L."/>
            <person name="Upcroft J.A."/>
            <person name="Upcroft P."/>
            <person name="White O."/>
            <person name="Salzberg S.L."/>
            <person name="Tang P."/>
            <person name="Chiu C.-H."/>
            <person name="Lee Y.-S."/>
            <person name="Embley T.M."/>
            <person name="Coombs G.H."/>
            <person name="Mottram J.C."/>
            <person name="Tachezy J."/>
            <person name="Fraser-Liggett C.M."/>
            <person name="Johnson P.J."/>
        </authorList>
    </citation>
    <scope>NUCLEOTIDE SEQUENCE [LARGE SCALE GENOMIC DNA]</scope>
    <source>
        <strain evidence="1">G3</strain>
    </source>
</reference>
<dbReference type="RefSeq" id="XP_001583633.1">
    <property type="nucleotide sequence ID" value="XM_001583583.1"/>
</dbReference>
<dbReference type="AlphaFoldDB" id="A2D9Z9"/>